<proteinExistence type="predicted"/>
<evidence type="ECO:0000313" key="2">
    <source>
        <dbReference type="Proteomes" id="UP000237846"/>
    </source>
</evidence>
<organism evidence="1 2">
    <name type="scientific">Allonocardiopsis opalescens</name>
    <dbReference type="NCBI Taxonomy" id="1144618"/>
    <lineage>
        <taxon>Bacteria</taxon>
        <taxon>Bacillati</taxon>
        <taxon>Actinomycetota</taxon>
        <taxon>Actinomycetes</taxon>
        <taxon>Streptosporangiales</taxon>
        <taxon>Allonocardiopsis</taxon>
    </lineage>
</organism>
<evidence type="ECO:0000313" key="1">
    <source>
        <dbReference type="EMBL" id="PRX91986.1"/>
    </source>
</evidence>
<sequence>MAPWVMFGDAELVAITYLRDVLGDAVAHVCSELPGPDEMAALLPLVQVERLPSPPMANRYALDVARMDISARVATGRPDAITLATLAGAHIRAMPGRTIAGVTVSTVRRQTGPEERADENTNLRVAGFTCELYLRSIPQT</sequence>
<name>A0A2T0PTD8_9ACTN</name>
<reference evidence="1 2" key="1">
    <citation type="submission" date="2018-03" db="EMBL/GenBank/DDBJ databases">
        <title>Genomic Encyclopedia of Archaeal and Bacterial Type Strains, Phase II (KMG-II): from individual species to whole genera.</title>
        <authorList>
            <person name="Goeker M."/>
        </authorList>
    </citation>
    <scope>NUCLEOTIDE SEQUENCE [LARGE SCALE GENOMIC DNA]</scope>
    <source>
        <strain evidence="1 2">DSM 45601</strain>
    </source>
</reference>
<protein>
    <recommendedName>
        <fullName evidence="3">DUF3168 domain-containing protein</fullName>
    </recommendedName>
</protein>
<dbReference type="Proteomes" id="UP000237846">
    <property type="component" value="Unassembled WGS sequence"/>
</dbReference>
<keyword evidence="2" id="KW-1185">Reference proteome</keyword>
<accession>A0A2T0PTD8</accession>
<dbReference type="EMBL" id="PVZC01000012">
    <property type="protein sequence ID" value="PRX91986.1"/>
    <property type="molecule type" value="Genomic_DNA"/>
</dbReference>
<comment type="caution">
    <text evidence="1">The sequence shown here is derived from an EMBL/GenBank/DDBJ whole genome shotgun (WGS) entry which is preliminary data.</text>
</comment>
<gene>
    <name evidence="1" type="ORF">CLV72_11259</name>
</gene>
<evidence type="ECO:0008006" key="3">
    <source>
        <dbReference type="Google" id="ProtNLM"/>
    </source>
</evidence>
<dbReference type="AlphaFoldDB" id="A0A2T0PTD8"/>